<accession>A0A9W8DPJ1</accession>
<feature type="non-terminal residue" evidence="1">
    <location>
        <position position="153"/>
    </location>
</feature>
<proteinExistence type="predicted"/>
<organism evidence="1 2">
    <name type="scientific">Mycoemilia scoparia</name>
    <dbReference type="NCBI Taxonomy" id="417184"/>
    <lineage>
        <taxon>Eukaryota</taxon>
        <taxon>Fungi</taxon>
        <taxon>Fungi incertae sedis</taxon>
        <taxon>Zoopagomycota</taxon>
        <taxon>Kickxellomycotina</taxon>
        <taxon>Kickxellomycetes</taxon>
        <taxon>Kickxellales</taxon>
        <taxon>Kickxellaceae</taxon>
        <taxon>Mycoemilia</taxon>
    </lineage>
</organism>
<sequence length="153" mass="18308">SMNKSILKNFMVLGKYKKFFENKKRKRDIKKYQDAEEMQENVEIKVRTEKAHQLKDQRALDQRNEVVEQRNKQILRAIESIQMRDGLPTRFLSSMYWRPIQVEINGKWLNSATVWYEIIENNEDRRANPTKINEDGKFKAGHVKKFGTIFMTP</sequence>
<dbReference type="Proteomes" id="UP001150538">
    <property type="component" value="Unassembled WGS sequence"/>
</dbReference>
<evidence type="ECO:0000313" key="2">
    <source>
        <dbReference type="Proteomes" id="UP001150538"/>
    </source>
</evidence>
<name>A0A9W8DPJ1_9FUNG</name>
<keyword evidence="2" id="KW-1185">Reference proteome</keyword>
<protein>
    <submittedName>
        <fullName evidence="1">Uncharacterized protein</fullName>
    </submittedName>
</protein>
<dbReference type="EMBL" id="JANBPU010000073">
    <property type="protein sequence ID" value="KAJ1917384.1"/>
    <property type="molecule type" value="Genomic_DNA"/>
</dbReference>
<dbReference type="OrthoDB" id="10635517at2759"/>
<evidence type="ECO:0000313" key="1">
    <source>
        <dbReference type="EMBL" id="KAJ1917384.1"/>
    </source>
</evidence>
<reference evidence="1" key="1">
    <citation type="submission" date="2022-07" db="EMBL/GenBank/DDBJ databases">
        <title>Phylogenomic reconstructions and comparative analyses of Kickxellomycotina fungi.</title>
        <authorList>
            <person name="Reynolds N.K."/>
            <person name="Stajich J.E."/>
            <person name="Barry K."/>
            <person name="Grigoriev I.V."/>
            <person name="Crous P."/>
            <person name="Smith M.E."/>
        </authorList>
    </citation>
    <scope>NUCLEOTIDE SEQUENCE</scope>
    <source>
        <strain evidence="1">NBRC 100468</strain>
    </source>
</reference>
<comment type="caution">
    <text evidence="1">The sequence shown here is derived from an EMBL/GenBank/DDBJ whole genome shotgun (WGS) entry which is preliminary data.</text>
</comment>
<gene>
    <name evidence="1" type="ORF">H4219_003251</name>
</gene>
<dbReference type="AlphaFoldDB" id="A0A9W8DPJ1"/>